<dbReference type="Proteomes" id="UP000199564">
    <property type="component" value="Unassembled WGS sequence"/>
</dbReference>
<evidence type="ECO:0000256" key="10">
    <source>
        <dbReference type="ARBA" id="ARBA00023136"/>
    </source>
</evidence>
<dbReference type="InterPro" id="IPR036097">
    <property type="entry name" value="HisK_dim/P_sf"/>
</dbReference>
<dbReference type="SUPFAM" id="SSF47384">
    <property type="entry name" value="Homodimeric domain of signal transducing histidine kinase"/>
    <property type="match status" value="1"/>
</dbReference>
<sequence length="636" mass="72800">MSPHFNPVMIPYFRFVSVLFFSLTSFLCFAQDNKEIDSLLAQGDRYLYVDWDSSKMFLQQAETLALESQNEKDMGRVANMLGSLHYVGGNYAESMRNFSKANDIFNRNPDKKELAYALNGRGLIYLSQHDYARAIEIWERCIPLNRELGDDYGLGKSYFNKSIAEMELKQYQKADESLTTALNLLEKFKEKPLYAMALNRFAKINFELNDLVKAEEFYTRVLNIKPEVTTWEKTFANTGLAEIYLVRENPGKALQYGLIAEQLAEKAKAFWDKERATKVIAIAYENLGDYGNALKYTKLNKAYSDSLYSENKNSEISYLQLQLTAADNLNLLREKEIAEQEAAFNSKLAITLIIALIVTIVGFLLYARLLKQKEEINTQLEAKQTEIENQNQKLEAINEEKNKLFSILSHDLKSPINSVKQLLEIEEKGFLSESESQKVRKMLIRQVTETDEMLSKLLRWSHAQLDGILTNRVETQLAPMLQDQIGHMEYQTSNKNIQIDSTGLKSPEMVLVDPQQISIIFQNCLHNAIKFSEPNSQIKVWLSDEEETYQKLHIKDFGIGIDAEKLAEIQSQQVRVKSTDGTLKEKGTGLGLQLVKQFMDKNQGIFEIKSEVGKGTEIILSFEKIKRETPSNQLTS</sequence>
<evidence type="ECO:0000256" key="1">
    <source>
        <dbReference type="ARBA" id="ARBA00000085"/>
    </source>
</evidence>
<dbReference type="PANTHER" id="PTHR45453:SF2">
    <property type="entry name" value="HISTIDINE KINASE"/>
    <property type="match status" value="1"/>
</dbReference>
<evidence type="ECO:0000256" key="3">
    <source>
        <dbReference type="ARBA" id="ARBA00012438"/>
    </source>
</evidence>
<keyword evidence="5" id="KW-0597">Phosphoprotein</keyword>
<dbReference type="Gene3D" id="1.10.287.130">
    <property type="match status" value="1"/>
</dbReference>
<dbReference type="SMART" id="SM00387">
    <property type="entry name" value="HATPase_c"/>
    <property type="match status" value="1"/>
</dbReference>
<keyword evidence="9 13" id="KW-1133">Transmembrane helix</keyword>
<accession>A0A1I5H5N0</accession>
<evidence type="ECO:0000313" key="15">
    <source>
        <dbReference type="EMBL" id="SFO43336.1"/>
    </source>
</evidence>
<proteinExistence type="predicted"/>
<evidence type="ECO:0000256" key="2">
    <source>
        <dbReference type="ARBA" id="ARBA00004651"/>
    </source>
</evidence>
<dbReference type="InterPro" id="IPR003661">
    <property type="entry name" value="HisK_dim/P_dom"/>
</dbReference>
<dbReference type="GO" id="GO:0004721">
    <property type="term" value="F:phosphoprotein phosphatase activity"/>
    <property type="evidence" value="ECO:0007669"/>
    <property type="project" value="TreeGrafter"/>
</dbReference>
<dbReference type="InterPro" id="IPR003594">
    <property type="entry name" value="HATPase_dom"/>
</dbReference>
<dbReference type="Gene3D" id="3.30.565.10">
    <property type="entry name" value="Histidine kinase-like ATPase, C-terminal domain"/>
    <property type="match status" value="1"/>
</dbReference>
<dbReference type="GO" id="GO:0005886">
    <property type="term" value="C:plasma membrane"/>
    <property type="evidence" value="ECO:0007669"/>
    <property type="project" value="UniProtKB-SubCell"/>
</dbReference>
<dbReference type="InterPro" id="IPR011990">
    <property type="entry name" value="TPR-like_helical_dom_sf"/>
</dbReference>
<feature type="repeat" description="TPR" evidence="11">
    <location>
        <begin position="115"/>
        <end position="148"/>
    </location>
</feature>
<dbReference type="SUPFAM" id="SSF48452">
    <property type="entry name" value="TPR-like"/>
    <property type="match status" value="1"/>
</dbReference>
<dbReference type="InterPro" id="IPR050351">
    <property type="entry name" value="BphY/WalK/GraS-like"/>
</dbReference>
<dbReference type="CDD" id="cd00082">
    <property type="entry name" value="HisKA"/>
    <property type="match status" value="1"/>
</dbReference>
<dbReference type="STRING" id="226506.SAMN04488519_106292"/>
<evidence type="ECO:0000256" key="7">
    <source>
        <dbReference type="ARBA" id="ARBA00022692"/>
    </source>
</evidence>
<evidence type="ECO:0000256" key="8">
    <source>
        <dbReference type="ARBA" id="ARBA00022777"/>
    </source>
</evidence>
<keyword evidence="10 13" id="KW-0472">Membrane</keyword>
<evidence type="ECO:0000256" key="12">
    <source>
        <dbReference type="SAM" id="Coils"/>
    </source>
</evidence>
<dbReference type="InterPro" id="IPR019734">
    <property type="entry name" value="TPR_rpt"/>
</dbReference>
<dbReference type="PROSITE" id="PS50005">
    <property type="entry name" value="TPR"/>
    <property type="match status" value="2"/>
</dbReference>
<dbReference type="SUPFAM" id="SSF55874">
    <property type="entry name" value="ATPase domain of HSP90 chaperone/DNA topoisomerase II/histidine kinase"/>
    <property type="match status" value="1"/>
</dbReference>
<keyword evidence="12" id="KW-0175">Coiled coil</keyword>
<organism evidence="15 16">
    <name type="scientific">Algoriphagus ornithinivorans</name>
    <dbReference type="NCBI Taxonomy" id="226506"/>
    <lineage>
        <taxon>Bacteria</taxon>
        <taxon>Pseudomonadati</taxon>
        <taxon>Bacteroidota</taxon>
        <taxon>Cytophagia</taxon>
        <taxon>Cytophagales</taxon>
        <taxon>Cyclobacteriaceae</taxon>
        <taxon>Algoriphagus</taxon>
    </lineage>
</organism>
<protein>
    <recommendedName>
        <fullName evidence="3">histidine kinase</fullName>
        <ecNumber evidence="3">2.7.13.3</ecNumber>
    </recommendedName>
</protein>
<evidence type="ECO:0000256" key="4">
    <source>
        <dbReference type="ARBA" id="ARBA00022475"/>
    </source>
</evidence>
<evidence type="ECO:0000313" key="16">
    <source>
        <dbReference type="Proteomes" id="UP000199564"/>
    </source>
</evidence>
<dbReference type="InterPro" id="IPR005467">
    <property type="entry name" value="His_kinase_dom"/>
</dbReference>
<dbReference type="PRINTS" id="PR00344">
    <property type="entry name" value="BCTRLSENSOR"/>
</dbReference>
<dbReference type="Pfam" id="PF02518">
    <property type="entry name" value="HATPase_c"/>
    <property type="match status" value="1"/>
</dbReference>
<evidence type="ECO:0000259" key="14">
    <source>
        <dbReference type="PROSITE" id="PS50109"/>
    </source>
</evidence>
<evidence type="ECO:0000256" key="5">
    <source>
        <dbReference type="ARBA" id="ARBA00022553"/>
    </source>
</evidence>
<comment type="subcellular location">
    <subcellularLocation>
        <location evidence="2">Cell membrane</location>
        <topology evidence="2">Multi-pass membrane protein</topology>
    </subcellularLocation>
</comment>
<name>A0A1I5H5N0_9BACT</name>
<keyword evidence="4" id="KW-1003">Cell membrane</keyword>
<dbReference type="GO" id="GO:0016036">
    <property type="term" value="P:cellular response to phosphate starvation"/>
    <property type="evidence" value="ECO:0007669"/>
    <property type="project" value="TreeGrafter"/>
</dbReference>
<dbReference type="SMART" id="SM00388">
    <property type="entry name" value="HisKA"/>
    <property type="match status" value="1"/>
</dbReference>
<evidence type="ECO:0000256" key="6">
    <source>
        <dbReference type="ARBA" id="ARBA00022679"/>
    </source>
</evidence>
<reference evidence="16" key="1">
    <citation type="submission" date="2016-10" db="EMBL/GenBank/DDBJ databases">
        <authorList>
            <person name="Varghese N."/>
            <person name="Submissions S."/>
        </authorList>
    </citation>
    <scope>NUCLEOTIDE SEQUENCE [LARGE SCALE GENOMIC DNA]</scope>
    <source>
        <strain evidence="16">DSM 15282</strain>
    </source>
</reference>
<keyword evidence="11" id="KW-0802">TPR repeat</keyword>
<evidence type="ECO:0000256" key="11">
    <source>
        <dbReference type="PROSITE-ProRule" id="PRU00339"/>
    </source>
</evidence>
<dbReference type="SMART" id="SM00028">
    <property type="entry name" value="TPR"/>
    <property type="match status" value="6"/>
</dbReference>
<feature type="coiled-coil region" evidence="12">
    <location>
        <begin position="366"/>
        <end position="407"/>
    </location>
</feature>
<dbReference type="AlphaFoldDB" id="A0A1I5H5N0"/>
<dbReference type="EMBL" id="FOVW01000006">
    <property type="protein sequence ID" value="SFO43336.1"/>
    <property type="molecule type" value="Genomic_DNA"/>
</dbReference>
<feature type="transmembrane region" description="Helical" evidence="13">
    <location>
        <begin position="348"/>
        <end position="367"/>
    </location>
</feature>
<dbReference type="GO" id="GO:0000155">
    <property type="term" value="F:phosphorelay sensor kinase activity"/>
    <property type="evidence" value="ECO:0007669"/>
    <property type="project" value="InterPro"/>
</dbReference>
<dbReference type="Gene3D" id="1.25.40.10">
    <property type="entry name" value="Tetratricopeptide repeat domain"/>
    <property type="match status" value="1"/>
</dbReference>
<feature type="repeat" description="TPR" evidence="11">
    <location>
        <begin position="195"/>
        <end position="228"/>
    </location>
</feature>
<evidence type="ECO:0000256" key="9">
    <source>
        <dbReference type="ARBA" id="ARBA00022989"/>
    </source>
</evidence>
<dbReference type="PANTHER" id="PTHR45453">
    <property type="entry name" value="PHOSPHATE REGULON SENSOR PROTEIN PHOR"/>
    <property type="match status" value="1"/>
</dbReference>
<keyword evidence="8 15" id="KW-0418">Kinase</keyword>
<dbReference type="PROSITE" id="PS50109">
    <property type="entry name" value="HIS_KIN"/>
    <property type="match status" value="1"/>
</dbReference>
<feature type="domain" description="Histidine kinase" evidence="14">
    <location>
        <begin position="407"/>
        <end position="626"/>
    </location>
</feature>
<gene>
    <name evidence="15" type="ORF">SAMN04488519_106292</name>
</gene>
<keyword evidence="16" id="KW-1185">Reference proteome</keyword>
<dbReference type="Pfam" id="PF13424">
    <property type="entry name" value="TPR_12"/>
    <property type="match status" value="1"/>
</dbReference>
<dbReference type="InterPro" id="IPR036890">
    <property type="entry name" value="HATPase_C_sf"/>
</dbReference>
<dbReference type="EC" id="2.7.13.3" evidence="3"/>
<dbReference type="InterPro" id="IPR004358">
    <property type="entry name" value="Sig_transdc_His_kin-like_C"/>
</dbReference>
<keyword evidence="6" id="KW-0808">Transferase</keyword>
<evidence type="ECO:0000256" key="13">
    <source>
        <dbReference type="SAM" id="Phobius"/>
    </source>
</evidence>
<comment type="catalytic activity">
    <reaction evidence="1">
        <text>ATP + protein L-histidine = ADP + protein N-phospho-L-histidine.</text>
        <dbReference type="EC" id="2.7.13.3"/>
    </reaction>
</comment>
<keyword evidence="7 13" id="KW-0812">Transmembrane</keyword>